<dbReference type="Proteomes" id="UP000254181">
    <property type="component" value="Unassembled WGS sequence"/>
</dbReference>
<organism evidence="1 2">
    <name type="scientific">Escherichia coli</name>
    <dbReference type="NCBI Taxonomy" id="562"/>
    <lineage>
        <taxon>Bacteria</taxon>
        <taxon>Pseudomonadati</taxon>
        <taxon>Pseudomonadota</taxon>
        <taxon>Gammaproteobacteria</taxon>
        <taxon>Enterobacterales</taxon>
        <taxon>Enterobacteriaceae</taxon>
        <taxon>Escherichia</taxon>
    </lineage>
</organism>
<sequence>MIQLAEQWQDIDGFHASSQVLAMAEICQVLNTLREKEHFKFTTFDDVDDATIAEWTGLSRSPGGR</sequence>
<dbReference type="EMBL" id="UGEM01000004">
    <property type="protein sequence ID" value="STP19431.1"/>
    <property type="molecule type" value="Genomic_DNA"/>
</dbReference>
<reference evidence="1 2" key="1">
    <citation type="submission" date="2018-06" db="EMBL/GenBank/DDBJ databases">
        <authorList>
            <consortium name="Pathogen Informatics"/>
            <person name="Doyle S."/>
        </authorList>
    </citation>
    <scope>NUCLEOTIDE SEQUENCE [LARGE SCALE GENOMIC DNA]</scope>
    <source>
        <strain evidence="1 2">NCTC9075</strain>
    </source>
</reference>
<protein>
    <submittedName>
        <fullName evidence="1">Mannosyl-3-phosphoglycerate phosphatase</fullName>
        <ecNumber evidence="1">3.1.3.70</ecNumber>
    </submittedName>
</protein>
<proteinExistence type="predicted"/>
<dbReference type="EC" id="3.1.3.70" evidence="1"/>
<gene>
    <name evidence="1" type="primary">yedP_2</name>
    <name evidence="1" type="ORF">NCTC9075_02850</name>
</gene>
<dbReference type="GO" id="GO:0050531">
    <property type="term" value="F:mannosyl-3-phosphoglycerate phosphatase activity"/>
    <property type="evidence" value="ECO:0007669"/>
    <property type="project" value="UniProtKB-EC"/>
</dbReference>
<keyword evidence="1" id="KW-0378">Hydrolase</keyword>
<accession>A0A377K4S4</accession>
<dbReference type="Gene3D" id="3.30.980.20">
    <property type="entry name" value="Putative mannosyl-3-phosphoglycerate phosphatase, domain 2"/>
    <property type="match status" value="1"/>
</dbReference>
<evidence type="ECO:0000313" key="1">
    <source>
        <dbReference type="EMBL" id="STP19431.1"/>
    </source>
</evidence>
<evidence type="ECO:0000313" key="2">
    <source>
        <dbReference type="Proteomes" id="UP000254181"/>
    </source>
</evidence>
<name>A0A377K4S4_ECOLX</name>
<dbReference type="AlphaFoldDB" id="A0A377K4S4"/>